<dbReference type="Proteomes" id="UP000830167">
    <property type="component" value="Chromosome"/>
</dbReference>
<evidence type="ECO:0008006" key="3">
    <source>
        <dbReference type="Google" id="ProtNLM"/>
    </source>
</evidence>
<keyword evidence="2" id="KW-1185">Reference proteome</keyword>
<reference evidence="1" key="1">
    <citation type="submission" date="2021-12" db="EMBL/GenBank/DDBJ databases">
        <title>Alicyclobacillaceae gen. nov., sp. nov., isolated from chalcocite enrichment system.</title>
        <authorList>
            <person name="Jiang Z."/>
        </authorList>
    </citation>
    <scope>NUCLEOTIDE SEQUENCE</scope>
    <source>
        <strain evidence="1">MYW30-H2</strain>
    </source>
</reference>
<proteinExistence type="predicted"/>
<sequence>MFVQSKIHRELVGHVDGEPYRVLFDADGIAEVDDAVGEQLLQLGSATQFQMSNTTDITKMNLPQLKKYASENGIDLGDATKKPEILEKINQHLIDNGTGTGPDGDA</sequence>
<protein>
    <recommendedName>
        <fullName evidence="3">Rho termination factor N-terminal domain-containing protein</fullName>
    </recommendedName>
</protein>
<evidence type="ECO:0000313" key="2">
    <source>
        <dbReference type="Proteomes" id="UP000830167"/>
    </source>
</evidence>
<evidence type="ECO:0000313" key="1">
    <source>
        <dbReference type="EMBL" id="UOF90779.1"/>
    </source>
</evidence>
<accession>A0ABY4CKH4</accession>
<dbReference type="RefSeq" id="WP_347437478.1">
    <property type="nucleotide sequence ID" value="NZ_CP089291.1"/>
</dbReference>
<organism evidence="1 2">
    <name type="scientific">Fodinisporobacter ferrooxydans</name>
    <dbReference type="NCBI Taxonomy" id="2901836"/>
    <lineage>
        <taxon>Bacteria</taxon>
        <taxon>Bacillati</taxon>
        <taxon>Bacillota</taxon>
        <taxon>Bacilli</taxon>
        <taxon>Bacillales</taxon>
        <taxon>Alicyclobacillaceae</taxon>
        <taxon>Fodinisporobacter</taxon>
    </lineage>
</organism>
<name>A0ABY4CKH4_9BACL</name>
<gene>
    <name evidence="1" type="ORF">LSG31_00405</name>
</gene>
<dbReference type="EMBL" id="CP089291">
    <property type="protein sequence ID" value="UOF90779.1"/>
    <property type="molecule type" value="Genomic_DNA"/>
</dbReference>